<dbReference type="GO" id="GO:0008168">
    <property type="term" value="F:methyltransferase activity"/>
    <property type="evidence" value="ECO:0007669"/>
    <property type="project" value="UniProtKB-KW"/>
</dbReference>
<organism evidence="2 3">
    <name type="scientific">Candidatus Lambdaproteobacteria bacterium RIFOXYD2_FULL_50_16</name>
    <dbReference type="NCBI Taxonomy" id="1817772"/>
    <lineage>
        <taxon>Bacteria</taxon>
        <taxon>Pseudomonadati</taxon>
        <taxon>Pseudomonadota</taxon>
        <taxon>Candidatus Lambdaproteobacteria</taxon>
    </lineage>
</organism>
<accession>A0A1F6G7L3</accession>
<comment type="caution">
    <text evidence="2">The sequence shown here is derived from an EMBL/GenBank/DDBJ whole genome shotgun (WGS) entry which is preliminary data.</text>
</comment>
<evidence type="ECO:0000259" key="1">
    <source>
        <dbReference type="Pfam" id="PF04993"/>
    </source>
</evidence>
<evidence type="ECO:0000313" key="3">
    <source>
        <dbReference type="Proteomes" id="UP000178449"/>
    </source>
</evidence>
<sequence length="113" mass="12706">MAYDEGLAARIEELLGERPGFSFKRMFGGLCFLLNGNMLCGVVGEELMLRVGPDQYEATLARPGAKEMDFTGRPLKGMIYVNNPYFEETEDLKSWLEIALQFVVLLPPKKAKL</sequence>
<keyword evidence="2" id="KW-0489">Methyltransferase</keyword>
<reference evidence="2 3" key="1">
    <citation type="journal article" date="2016" name="Nat. Commun.">
        <title>Thousands of microbial genomes shed light on interconnected biogeochemical processes in an aquifer system.</title>
        <authorList>
            <person name="Anantharaman K."/>
            <person name="Brown C.T."/>
            <person name="Hug L.A."/>
            <person name="Sharon I."/>
            <person name="Castelle C.J."/>
            <person name="Probst A.J."/>
            <person name="Thomas B.C."/>
            <person name="Singh A."/>
            <person name="Wilkins M.J."/>
            <person name="Karaoz U."/>
            <person name="Brodie E.L."/>
            <person name="Williams K.H."/>
            <person name="Hubbard S.S."/>
            <person name="Banfield J.F."/>
        </authorList>
    </citation>
    <scope>NUCLEOTIDE SEQUENCE [LARGE SCALE GENOMIC DNA]</scope>
</reference>
<dbReference type="Proteomes" id="UP000178449">
    <property type="component" value="Unassembled WGS sequence"/>
</dbReference>
<evidence type="ECO:0000313" key="2">
    <source>
        <dbReference type="EMBL" id="OGG94101.1"/>
    </source>
</evidence>
<gene>
    <name evidence="2" type="ORF">A2527_09640</name>
</gene>
<proteinExistence type="predicted"/>
<dbReference type="AlphaFoldDB" id="A0A1F6G7L3"/>
<dbReference type="Gene3D" id="3.30.1460.30">
    <property type="entry name" value="YgaC/TfoX-N like chaperone"/>
    <property type="match status" value="1"/>
</dbReference>
<dbReference type="EMBL" id="MFNE01000043">
    <property type="protein sequence ID" value="OGG94101.1"/>
    <property type="molecule type" value="Genomic_DNA"/>
</dbReference>
<dbReference type="GO" id="GO:0032259">
    <property type="term" value="P:methylation"/>
    <property type="evidence" value="ECO:0007669"/>
    <property type="project" value="UniProtKB-KW"/>
</dbReference>
<keyword evidence="2" id="KW-0808">Transferase</keyword>
<dbReference type="SUPFAM" id="SSF159894">
    <property type="entry name" value="YgaC/TfoX-N like"/>
    <property type="match status" value="1"/>
</dbReference>
<feature type="domain" description="TfoX N-terminal" evidence="1">
    <location>
        <begin position="13"/>
        <end position="102"/>
    </location>
</feature>
<name>A0A1F6G7L3_9PROT</name>
<dbReference type="Pfam" id="PF04993">
    <property type="entry name" value="TfoX_N"/>
    <property type="match status" value="1"/>
</dbReference>
<protein>
    <submittedName>
        <fullName evidence="2">RNA methyltransferase</fullName>
    </submittedName>
</protein>
<dbReference type="STRING" id="1817772.A2527_09640"/>
<dbReference type="InterPro" id="IPR007076">
    <property type="entry name" value="TfoX_N"/>
</dbReference>